<reference evidence="2 3" key="1">
    <citation type="journal article" date="2015" name="Genome Announc.">
        <title>Draft Genome Sequence of the Thermophile Thermus filiformis ATCC 43280, Producer of Carotenoid-(Di)glucoside-Branched Fatty Acid (Di)esters and Source of Hyperthermostable Enzymes of Biotechnological Interest.</title>
        <authorList>
            <person name="Mandelli F."/>
            <person name="Oliveira Ramires B."/>
            <person name="Couger M.B."/>
            <person name="Paixao D.A."/>
            <person name="Camilo C.M."/>
            <person name="Polikarpov I."/>
            <person name="Prade R."/>
            <person name="Riano-Pachon D.M."/>
            <person name="Squina F.M."/>
        </authorList>
    </citation>
    <scope>NUCLEOTIDE SEQUENCE [LARGE SCALE GENOMIC DNA]</scope>
    <source>
        <strain evidence="2 3">ATCC 43280</strain>
    </source>
</reference>
<accession>A0A0D6XA26</accession>
<proteinExistence type="predicted"/>
<evidence type="ECO:0000313" key="2">
    <source>
        <dbReference type="EMBL" id="KIX84605.1"/>
    </source>
</evidence>
<comment type="caution">
    <text evidence="2">The sequence shown here is derived from an EMBL/GenBank/DDBJ whole genome shotgun (WGS) entry which is preliminary data.</text>
</comment>
<evidence type="ECO:0000256" key="1">
    <source>
        <dbReference type="SAM" id="MobiDB-lite"/>
    </source>
</evidence>
<name>A0A0D6XA26_THEFI</name>
<dbReference type="AlphaFoldDB" id="A0A0D6XA26"/>
<feature type="region of interest" description="Disordered" evidence="1">
    <location>
        <begin position="40"/>
        <end position="62"/>
    </location>
</feature>
<keyword evidence="3" id="KW-1185">Reference proteome</keyword>
<dbReference type="EMBL" id="JPSL02000038">
    <property type="protein sequence ID" value="KIX84605.1"/>
    <property type="molecule type" value="Genomic_DNA"/>
</dbReference>
<evidence type="ECO:0000313" key="3">
    <source>
        <dbReference type="Proteomes" id="UP000030364"/>
    </source>
</evidence>
<protein>
    <submittedName>
        <fullName evidence="2">Uncharacterized protein</fullName>
    </submittedName>
</protein>
<dbReference type="Proteomes" id="UP000030364">
    <property type="component" value="Unassembled WGS sequence"/>
</dbReference>
<gene>
    <name evidence="2" type="ORF">THFILI_04690</name>
</gene>
<sequence length="108" mass="11896">MPRVYRLLHRSKLSPQEFMRGNPFPVGTGKLREGEVRKAVQRTGSVPPSGEAGGVPAKTHALKDRPAFRVQFSLEADYRRFKNGVRIVAGSRQGVQDNDGVTGHALKD</sequence>
<organism evidence="2 3">
    <name type="scientific">Thermus filiformis</name>
    <dbReference type="NCBI Taxonomy" id="276"/>
    <lineage>
        <taxon>Bacteria</taxon>
        <taxon>Thermotogati</taxon>
        <taxon>Deinococcota</taxon>
        <taxon>Deinococci</taxon>
        <taxon>Thermales</taxon>
        <taxon>Thermaceae</taxon>
        <taxon>Thermus</taxon>
    </lineage>
</organism>